<accession>A0A558R5S1</accession>
<sequence length="59" mass="6251">MTVAARFRQADATRALRAAVKAGLRPSECVIGPDGAIRLVFSDTPAATSVNPLDRLLRS</sequence>
<name>A0A558R5S1_9SPHN</name>
<keyword evidence="2" id="KW-1185">Reference proteome</keyword>
<dbReference type="Proteomes" id="UP000318681">
    <property type="component" value="Unassembled WGS sequence"/>
</dbReference>
<dbReference type="OrthoDB" id="7574466at2"/>
<evidence type="ECO:0000313" key="1">
    <source>
        <dbReference type="EMBL" id="TVV74688.1"/>
    </source>
</evidence>
<protein>
    <submittedName>
        <fullName evidence="1">Uncharacterized protein</fullName>
    </submittedName>
</protein>
<reference evidence="1 2" key="1">
    <citation type="submission" date="2019-07" db="EMBL/GenBank/DDBJ databases">
        <title>Sphingomonas solaris sp. nov., isolated from a solar panel from Boston, Massachusetts.</title>
        <authorList>
            <person name="Tanner K."/>
            <person name="Pascual J."/>
            <person name="Mancuso C."/>
            <person name="Pereto J."/>
            <person name="Khalil A."/>
            <person name="Vilanova C."/>
        </authorList>
    </citation>
    <scope>NUCLEOTIDE SEQUENCE [LARGE SCALE GENOMIC DNA]</scope>
    <source>
        <strain evidence="1 2">R4DWN</strain>
    </source>
</reference>
<evidence type="ECO:0000313" key="2">
    <source>
        <dbReference type="Proteomes" id="UP000318681"/>
    </source>
</evidence>
<proteinExistence type="predicted"/>
<dbReference type="EMBL" id="VNIM01000029">
    <property type="protein sequence ID" value="TVV74688.1"/>
    <property type="molecule type" value="Genomic_DNA"/>
</dbReference>
<organism evidence="1 2">
    <name type="scientific">Alterirhizorhabdus solaris</name>
    <dbReference type="NCBI Taxonomy" id="2529389"/>
    <lineage>
        <taxon>Bacteria</taxon>
        <taxon>Pseudomonadati</taxon>
        <taxon>Pseudomonadota</taxon>
        <taxon>Alphaproteobacteria</taxon>
        <taxon>Sphingomonadales</taxon>
        <taxon>Rhizorhabdaceae</taxon>
        <taxon>Alterirhizorhabdus</taxon>
    </lineage>
</organism>
<dbReference type="AlphaFoldDB" id="A0A558R5S1"/>
<comment type="caution">
    <text evidence="1">The sequence shown here is derived from an EMBL/GenBank/DDBJ whole genome shotgun (WGS) entry which is preliminary data.</text>
</comment>
<gene>
    <name evidence="1" type="ORF">FOY91_08975</name>
</gene>